<dbReference type="Pfam" id="PF11950">
    <property type="entry name" value="DUF3467"/>
    <property type="match status" value="1"/>
</dbReference>
<dbReference type="Proteomes" id="UP000322283">
    <property type="component" value="Unassembled WGS sequence"/>
</dbReference>
<accession>A0AAC9HFY7</accession>
<evidence type="ECO:0000313" key="4">
    <source>
        <dbReference type="Proteomes" id="UP000322283"/>
    </source>
</evidence>
<dbReference type="RefSeq" id="WP_069588210.1">
    <property type="nucleotide sequence ID" value="NZ_CP017019.1"/>
</dbReference>
<sequence length="89" mass="10243">MPENKVYVYANLMQIRSGALDFAINFQMFDVEGKVVNEYEVHLSPQAAKLFATALSHQVKEYEARFGELPELYTENGKQQDEINSKQLQ</sequence>
<reference evidence="2 4" key="2">
    <citation type="submission" date="2019-05" db="EMBL/GenBank/DDBJ databases">
        <title>Genome sequence of Moorella thermoacetica ATCC 33924.</title>
        <authorList>
            <person name="Poehlein A."/>
            <person name="Bengelsdorf F.R."/>
            <person name="Duerre P."/>
            <person name="Daniel R."/>
        </authorList>
    </citation>
    <scope>NUCLEOTIDE SEQUENCE [LARGE SCALE GENOMIC DNA]</scope>
    <source>
        <strain evidence="2 4">ATCC 33924</strain>
    </source>
</reference>
<gene>
    <name evidence="1" type="ORF">Maut_00570</name>
    <name evidence="2" type="ORF">MTAT_26640</name>
</gene>
<evidence type="ECO:0000313" key="3">
    <source>
        <dbReference type="Proteomes" id="UP000094598"/>
    </source>
</evidence>
<protein>
    <recommendedName>
        <fullName evidence="5">DUF3467 domain-containing protein</fullName>
    </recommendedName>
</protein>
<dbReference type="EMBL" id="CP017019">
    <property type="protein sequence ID" value="AOQ23033.1"/>
    <property type="molecule type" value="Genomic_DNA"/>
</dbReference>
<evidence type="ECO:0000313" key="1">
    <source>
        <dbReference type="EMBL" id="AOQ23033.1"/>
    </source>
</evidence>
<organism evidence="1 3">
    <name type="scientific">Neomoorella thermoacetica</name>
    <name type="common">Clostridium thermoaceticum</name>
    <dbReference type="NCBI Taxonomy" id="1525"/>
    <lineage>
        <taxon>Bacteria</taxon>
        <taxon>Bacillati</taxon>
        <taxon>Bacillota</taxon>
        <taxon>Clostridia</taxon>
        <taxon>Neomoorellales</taxon>
        <taxon>Neomoorellaceae</taxon>
        <taxon>Neomoorella</taxon>
    </lineage>
</organism>
<dbReference type="EMBL" id="VCDX01000013">
    <property type="protein sequence ID" value="TYL09000.1"/>
    <property type="molecule type" value="Genomic_DNA"/>
</dbReference>
<dbReference type="Proteomes" id="UP000094598">
    <property type="component" value="Chromosome"/>
</dbReference>
<evidence type="ECO:0000313" key="2">
    <source>
        <dbReference type="EMBL" id="TYL09000.1"/>
    </source>
</evidence>
<dbReference type="InterPro" id="IPR021857">
    <property type="entry name" value="DUF3467"/>
</dbReference>
<evidence type="ECO:0008006" key="5">
    <source>
        <dbReference type="Google" id="ProtNLM"/>
    </source>
</evidence>
<reference evidence="1 3" key="1">
    <citation type="submission" date="2016-08" db="EMBL/GenBank/DDBJ databases">
        <title>Moorella thermoacetica DSM 103132.</title>
        <authorList>
            <person name="Jendresen C.B."/>
            <person name="Redl S.M."/>
            <person name="Jensen T.O."/>
            <person name="Nielsen A.T."/>
        </authorList>
    </citation>
    <scope>NUCLEOTIDE SEQUENCE [LARGE SCALE GENOMIC DNA]</scope>
    <source>
        <strain evidence="1 3">DSM 103132</strain>
    </source>
</reference>
<dbReference type="AlphaFoldDB" id="A0AAC9HFY7"/>
<name>A0AAC9HFY7_NEOTH</name>
<keyword evidence="4" id="KW-1185">Reference proteome</keyword>
<proteinExistence type="predicted"/>